<name>A0ABT0RJW8_9SPHN</name>
<gene>
    <name evidence="1" type="ORF">LZ536_03160</name>
</gene>
<dbReference type="Proteomes" id="UP001165363">
    <property type="component" value="Unassembled WGS sequence"/>
</dbReference>
<accession>A0ABT0RJW8</accession>
<dbReference type="RefSeq" id="WP_249846842.1">
    <property type="nucleotide sequence ID" value="NZ_JAMGBD010000001.1"/>
</dbReference>
<dbReference type="Pfam" id="PF01963">
    <property type="entry name" value="TraB_PrgY_gumN"/>
    <property type="match status" value="1"/>
</dbReference>
<reference evidence="1" key="1">
    <citation type="submission" date="2022-05" db="EMBL/GenBank/DDBJ databases">
        <authorList>
            <person name="Jo J.-H."/>
            <person name="Im W.-T."/>
        </authorList>
    </citation>
    <scope>NUCLEOTIDE SEQUENCE</scope>
    <source>
        <strain evidence="1">SE158</strain>
    </source>
</reference>
<dbReference type="CDD" id="cd14789">
    <property type="entry name" value="Tiki"/>
    <property type="match status" value="1"/>
</dbReference>
<proteinExistence type="predicted"/>
<protein>
    <submittedName>
        <fullName evidence="1">TraB/GumN family protein</fullName>
    </submittedName>
</protein>
<keyword evidence="2" id="KW-1185">Reference proteome</keyword>
<evidence type="ECO:0000313" key="1">
    <source>
        <dbReference type="EMBL" id="MCL6682901.1"/>
    </source>
</evidence>
<comment type="caution">
    <text evidence="1">The sequence shown here is derived from an EMBL/GenBank/DDBJ whole genome shotgun (WGS) entry which is preliminary data.</text>
</comment>
<evidence type="ECO:0000313" key="2">
    <source>
        <dbReference type="Proteomes" id="UP001165363"/>
    </source>
</evidence>
<dbReference type="EMBL" id="JAMGBD010000001">
    <property type="protein sequence ID" value="MCL6682901.1"/>
    <property type="molecule type" value="Genomic_DNA"/>
</dbReference>
<dbReference type="InterPro" id="IPR002816">
    <property type="entry name" value="TraB/PrgY/GumN_fam"/>
</dbReference>
<dbReference type="InterPro" id="IPR047111">
    <property type="entry name" value="YbaP-like"/>
</dbReference>
<dbReference type="PANTHER" id="PTHR40590">
    <property type="entry name" value="CYTOPLASMIC PROTEIN-RELATED"/>
    <property type="match status" value="1"/>
</dbReference>
<organism evidence="1 2">
    <name type="scientific">Sphingomonas alba</name>
    <dbReference type="NCBI Taxonomy" id="2908208"/>
    <lineage>
        <taxon>Bacteria</taxon>
        <taxon>Pseudomonadati</taxon>
        <taxon>Pseudomonadota</taxon>
        <taxon>Alphaproteobacteria</taxon>
        <taxon>Sphingomonadales</taxon>
        <taxon>Sphingomonadaceae</taxon>
        <taxon>Sphingomonas</taxon>
    </lineage>
</organism>
<dbReference type="PANTHER" id="PTHR40590:SF1">
    <property type="entry name" value="CYTOPLASMIC PROTEIN"/>
    <property type="match status" value="1"/>
</dbReference>
<sequence>MRIWNQIRASLGFLGLAAVTFGLSGPALARESKPALWEISDKDTNIYLFGTIHLLPPNTNWRSAKLDKATQDAGTLVVETIIDEKNPAAFAAEYARLGVRAGLPPITSRVSANKQAALRAVITKSGIPEAALNNMETWAAAFALLQVQFKELGVSGNDGVENTLKQAFTAAGKPIQQLETNSEQLGFFDTLPEAAQRELLEGAVEDPAAAKQQFNAMFASWMSGDVKSIAQTFNAEFTNSPELKAALLQRRNANWSGWVERRMQQPGTVFMAVGSGHLAGDDSVVELLKRRGYRVKRVQ</sequence>